<dbReference type="EMBL" id="JBAWTH010000047">
    <property type="protein sequence ID" value="KAL2282830.1"/>
    <property type="molecule type" value="Genomic_DNA"/>
</dbReference>
<feature type="compositionally biased region" description="Polar residues" evidence="11">
    <location>
        <begin position="223"/>
        <end position="239"/>
    </location>
</feature>
<evidence type="ECO:0000256" key="8">
    <source>
        <dbReference type="ARBA" id="ARBA00022989"/>
    </source>
</evidence>
<protein>
    <recommendedName>
        <fullName evidence="15">Synaptobrevin</fullName>
    </recommendedName>
</protein>
<gene>
    <name evidence="13" type="ORF">FJTKL_10432</name>
</gene>
<keyword evidence="7" id="KW-0653">Protein transport</keyword>
<evidence type="ECO:0000313" key="14">
    <source>
        <dbReference type="Proteomes" id="UP001600888"/>
    </source>
</evidence>
<keyword evidence="4 12" id="KW-0812">Transmembrane</keyword>
<dbReference type="Proteomes" id="UP001600888">
    <property type="component" value="Unassembled WGS sequence"/>
</dbReference>
<feature type="compositionally biased region" description="Polar residues" evidence="11">
    <location>
        <begin position="280"/>
        <end position="292"/>
    </location>
</feature>
<dbReference type="PANTHER" id="PTHR13050:SF7">
    <property type="entry name" value="VESICLE TRANSPORT PROTEIN USE1"/>
    <property type="match status" value="1"/>
</dbReference>
<evidence type="ECO:0000256" key="4">
    <source>
        <dbReference type="ARBA" id="ARBA00022692"/>
    </source>
</evidence>
<sequence length="415" mass="46642">MRRGCPLPVSHARSPVSGMESLRHSVHCLSTTSRLSNPESIYCRSRNKQTSPRQQQIHTLCAMAQTTYDPLAPPPQTSKPTDPLIDLDRLLGRLRQTILRADAERERRLRTSEFEREKVTVNIDYARLLLTRLQQDALGIKVLARRQEVQADLNRKRELLEQVTDRLRDLEELSAHALGDDDDVSSEEDDILSGIIATPSQSLDSRSTDVLEQDTAKDDQEHNIPQASPPTGSRQNGSSGRIVETLEEVISEKPDTMTSHTLRPRGQQPALSDPEKANQDLDTAQTTGATTQRSLLLGDRSAEVSDVATMEAILDRERREQEEITEAMSKITRELKLSSLRFSEALEEDKEMTEQAAKGLSKNELGLEAAARRMGALTRMTEGKGWWGRIILYAWIYGLMVVLVLVVFVLPKLRF</sequence>
<evidence type="ECO:0000256" key="6">
    <source>
        <dbReference type="ARBA" id="ARBA00022892"/>
    </source>
</evidence>
<comment type="similarity">
    <text evidence="2">Belongs to the USE1 family.</text>
</comment>
<evidence type="ECO:0000256" key="2">
    <source>
        <dbReference type="ARBA" id="ARBA00007891"/>
    </source>
</evidence>
<keyword evidence="10" id="KW-0175">Coiled coil</keyword>
<dbReference type="PANTHER" id="PTHR13050">
    <property type="entry name" value="USE1-LIKE PROTEIN"/>
    <property type="match status" value="1"/>
</dbReference>
<comment type="caution">
    <text evidence="13">The sequence shown here is derived from an EMBL/GenBank/DDBJ whole genome shotgun (WGS) entry which is preliminary data.</text>
</comment>
<evidence type="ECO:0000313" key="13">
    <source>
        <dbReference type="EMBL" id="KAL2282830.1"/>
    </source>
</evidence>
<dbReference type="InterPro" id="IPR019150">
    <property type="entry name" value="Vesicle_transport_protein_Use1"/>
</dbReference>
<evidence type="ECO:0000256" key="9">
    <source>
        <dbReference type="ARBA" id="ARBA00023136"/>
    </source>
</evidence>
<keyword evidence="3" id="KW-0813">Transport</keyword>
<organism evidence="13 14">
    <name type="scientific">Diaporthe vaccinii</name>
    <dbReference type="NCBI Taxonomy" id="105482"/>
    <lineage>
        <taxon>Eukaryota</taxon>
        <taxon>Fungi</taxon>
        <taxon>Dikarya</taxon>
        <taxon>Ascomycota</taxon>
        <taxon>Pezizomycotina</taxon>
        <taxon>Sordariomycetes</taxon>
        <taxon>Sordariomycetidae</taxon>
        <taxon>Diaporthales</taxon>
        <taxon>Diaporthaceae</taxon>
        <taxon>Diaporthe</taxon>
        <taxon>Diaporthe eres species complex</taxon>
    </lineage>
</organism>
<keyword evidence="14" id="KW-1185">Reference proteome</keyword>
<feature type="coiled-coil region" evidence="10">
    <location>
        <begin position="146"/>
        <end position="173"/>
    </location>
</feature>
<evidence type="ECO:0000256" key="7">
    <source>
        <dbReference type="ARBA" id="ARBA00022927"/>
    </source>
</evidence>
<feature type="compositionally biased region" description="Basic and acidic residues" evidence="11">
    <location>
        <begin position="206"/>
        <end position="222"/>
    </location>
</feature>
<evidence type="ECO:0000256" key="10">
    <source>
        <dbReference type="SAM" id="Coils"/>
    </source>
</evidence>
<feature type="transmembrane region" description="Helical" evidence="12">
    <location>
        <begin position="386"/>
        <end position="410"/>
    </location>
</feature>
<proteinExistence type="inferred from homology"/>
<evidence type="ECO:0008006" key="15">
    <source>
        <dbReference type="Google" id="ProtNLM"/>
    </source>
</evidence>
<keyword evidence="5" id="KW-0256">Endoplasmic reticulum</keyword>
<evidence type="ECO:0000256" key="1">
    <source>
        <dbReference type="ARBA" id="ARBA00004163"/>
    </source>
</evidence>
<evidence type="ECO:0000256" key="5">
    <source>
        <dbReference type="ARBA" id="ARBA00022824"/>
    </source>
</evidence>
<comment type="subcellular location">
    <subcellularLocation>
        <location evidence="1">Endoplasmic reticulum membrane</location>
        <topology evidence="1">Single-pass type IV membrane protein</topology>
    </subcellularLocation>
</comment>
<evidence type="ECO:0000256" key="3">
    <source>
        <dbReference type="ARBA" id="ARBA00022448"/>
    </source>
</evidence>
<keyword evidence="8 12" id="KW-1133">Transmembrane helix</keyword>
<feature type="coiled-coil region" evidence="10">
    <location>
        <begin position="314"/>
        <end position="363"/>
    </location>
</feature>
<accession>A0ABR4EK60</accession>
<evidence type="ECO:0000256" key="12">
    <source>
        <dbReference type="SAM" id="Phobius"/>
    </source>
</evidence>
<keyword evidence="6" id="KW-0931">ER-Golgi transport</keyword>
<feature type="region of interest" description="Disordered" evidence="11">
    <location>
        <begin position="195"/>
        <end position="292"/>
    </location>
</feature>
<name>A0ABR4EK60_9PEZI</name>
<reference evidence="13 14" key="1">
    <citation type="submission" date="2024-03" db="EMBL/GenBank/DDBJ databases">
        <title>A high-quality draft genome sequence of Diaporthe vaccinii, a causative agent of upright dieback and viscid rot disease in cranberry plants.</title>
        <authorList>
            <person name="Sarrasin M."/>
            <person name="Lang B.F."/>
            <person name="Burger G."/>
        </authorList>
    </citation>
    <scope>NUCLEOTIDE SEQUENCE [LARGE SCALE GENOMIC DNA]</scope>
    <source>
        <strain evidence="13 14">IS7</strain>
    </source>
</reference>
<keyword evidence="9 12" id="KW-0472">Membrane</keyword>
<dbReference type="Pfam" id="PF09753">
    <property type="entry name" value="Use1"/>
    <property type="match status" value="1"/>
</dbReference>
<evidence type="ECO:0000256" key="11">
    <source>
        <dbReference type="SAM" id="MobiDB-lite"/>
    </source>
</evidence>